<dbReference type="Pfam" id="PF00487">
    <property type="entry name" value="FA_desaturase"/>
    <property type="match status" value="1"/>
</dbReference>
<dbReference type="eggNOG" id="COG3239">
    <property type="taxonomic scope" value="Bacteria"/>
</dbReference>
<keyword evidence="4" id="KW-1185">Reference proteome</keyword>
<dbReference type="GO" id="GO:0006629">
    <property type="term" value="P:lipid metabolic process"/>
    <property type="evidence" value="ECO:0007669"/>
    <property type="project" value="InterPro"/>
</dbReference>
<evidence type="ECO:0000313" key="3">
    <source>
        <dbReference type="EMBL" id="CCH69483.1"/>
    </source>
</evidence>
<feature type="transmembrane region" description="Helical" evidence="1">
    <location>
        <begin position="193"/>
        <end position="211"/>
    </location>
</feature>
<keyword evidence="1" id="KW-0812">Transmembrane</keyword>
<dbReference type="OrthoDB" id="104711at2"/>
<keyword evidence="1" id="KW-1133">Transmembrane helix</keyword>
<sequence>MANGPSRRVCAIRSARRLTLSLSLLVVPALLVAARSDWFSWWWLPLLWVAQTFGITGISSAAHEAVHSHLFYRPSLERLFGRLTHGIMLLNHDVHRRYHLIHHANTGTDKDSEGVFDFDDLQSVGAYMRYLTRWALPPSPLHVLNWRVGAAAVRGRPTALGPIMRRQALAGFVVPMLMLGTLMAWVIADPVGALVAGFLPLFCIAPVYGYVTAVPEHFGLADQEFSTRNIRTWPVTQFLVWNFNLHAVHHRNPHLHFSLLPGSVGRSIAPSANGYLRFHLDLLRNILAARRGQPTPVAGPERLGART</sequence>
<keyword evidence="1" id="KW-0472">Membrane</keyword>
<evidence type="ECO:0000313" key="4">
    <source>
        <dbReference type="Proteomes" id="UP000013167"/>
    </source>
</evidence>
<accession>N0DYF7</accession>
<dbReference type="Proteomes" id="UP000013167">
    <property type="component" value="Unassembled WGS sequence"/>
</dbReference>
<dbReference type="STRING" id="1193181.BN10_1720005"/>
<evidence type="ECO:0000259" key="2">
    <source>
        <dbReference type="Pfam" id="PF00487"/>
    </source>
</evidence>
<proteinExistence type="predicted"/>
<reference evidence="3 4" key="1">
    <citation type="journal article" date="2013" name="ISME J.">
        <title>A metabolic model for members of the genus Tetrasphaera involved in enhanced biological phosphorus removal.</title>
        <authorList>
            <person name="Kristiansen R."/>
            <person name="Nguyen H.T.T."/>
            <person name="Saunders A.M."/>
            <person name="Nielsen J.L."/>
            <person name="Wimmer R."/>
            <person name="Le V.Q."/>
            <person name="McIlroy S.J."/>
            <person name="Petrovski S."/>
            <person name="Seviour R.J."/>
            <person name="Calteau A."/>
            <person name="Nielsen K.L."/>
            <person name="Nielsen P.H."/>
        </authorList>
    </citation>
    <scope>NUCLEOTIDE SEQUENCE [LARGE SCALE GENOMIC DNA]</scope>
    <source>
        <strain evidence="3 4">Lp2</strain>
    </source>
</reference>
<dbReference type="HOGENOM" id="CLU_905930_0_0_11"/>
<organism evidence="3 4">
    <name type="scientific">Phycicoccus elongatus Lp2</name>
    <dbReference type="NCBI Taxonomy" id="1193181"/>
    <lineage>
        <taxon>Bacteria</taxon>
        <taxon>Bacillati</taxon>
        <taxon>Actinomycetota</taxon>
        <taxon>Actinomycetes</taxon>
        <taxon>Micrococcales</taxon>
        <taxon>Intrasporangiaceae</taxon>
        <taxon>Phycicoccus</taxon>
    </lineage>
</organism>
<feature type="transmembrane region" description="Helical" evidence="1">
    <location>
        <begin position="168"/>
        <end position="187"/>
    </location>
</feature>
<protein>
    <recommendedName>
        <fullName evidence="2">Fatty acid desaturase domain-containing protein</fullName>
    </recommendedName>
</protein>
<dbReference type="InterPro" id="IPR005804">
    <property type="entry name" value="FA_desaturase_dom"/>
</dbReference>
<dbReference type="EMBL" id="CAIZ01000082">
    <property type="protein sequence ID" value="CCH69483.1"/>
    <property type="molecule type" value="Genomic_DNA"/>
</dbReference>
<name>N0DYF7_9MICO</name>
<comment type="caution">
    <text evidence="3">The sequence shown here is derived from an EMBL/GenBank/DDBJ whole genome shotgun (WGS) entry which is preliminary data.</text>
</comment>
<feature type="transmembrane region" description="Helical" evidence="1">
    <location>
        <begin position="46"/>
        <end position="66"/>
    </location>
</feature>
<dbReference type="AlphaFoldDB" id="N0DYF7"/>
<evidence type="ECO:0000256" key="1">
    <source>
        <dbReference type="SAM" id="Phobius"/>
    </source>
</evidence>
<dbReference type="RefSeq" id="WP_010852121.1">
    <property type="nucleotide sequence ID" value="NZ_HF570956.1"/>
</dbReference>
<feature type="domain" description="Fatty acid desaturase" evidence="2">
    <location>
        <begin position="41"/>
        <end position="261"/>
    </location>
</feature>
<gene>
    <name evidence="3" type="ORF">BN10_1720005</name>
</gene>